<reference evidence="7" key="1">
    <citation type="submission" date="2020-05" db="EMBL/GenBank/DDBJ databases">
        <authorList>
            <person name="Chiriac C."/>
            <person name="Salcher M."/>
            <person name="Ghai R."/>
            <person name="Kavagutti S V."/>
        </authorList>
    </citation>
    <scope>NUCLEOTIDE SEQUENCE</scope>
</reference>
<keyword evidence="4" id="KW-0067">ATP-binding</keyword>
<dbReference type="InterPro" id="IPR017871">
    <property type="entry name" value="ABC_transporter-like_CS"/>
</dbReference>
<dbReference type="PANTHER" id="PTHR43820">
    <property type="entry name" value="HIGH-AFFINITY BRANCHED-CHAIN AMINO ACID TRANSPORT ATP-BINDING PROTEIN LIVF"/>
    <property type="match status" value="1"/>
</dbReference>
<dbReference type="PROSITE" id="PS00211">
    <property type="entry name" value="ABC_TRANSPORTER_1"/>
    <property type="match status" value="1"/>
</dbReference>
<name>A0A6J7QTE0_9ZZZZ</name>
<dbReference type="EMBL" id="CAFBOZ010000278">
    <property type="protein sequence ID" value="CAB5020205.1"/>
    <property type="molecule type" value="Genomic_DNA"/>
</dbReference>
<dbReference type="AlphaFoldDB" id="A0A6J7QTE0"/>
<evidence type="ECO:0000256" key="4">
    <source>
        <dbReference type="ARBA" id="ARBA00022840"/>
    </source>
</evidence>
<dbReference type="SUPFAM" id="SSF52540">
    <property type="entry name" value="P-loop containing nucleoside triphosphate hydrolases"/>
    <property type="match status" value="1"/>
</dbReference>
<protein>
    <submittedName>
        <fullName evidence="7">Unannotated protein</fullName>
    </submittedName>
</protein>
<proteinExistence type="inferred from homology"/>
<dbReference type="GO" id="GO:0015658">
    <property type="term" value="F:branched-chain amino acid transmembrane transporter activity"/>
    <property type="evidence" value="ECO:0007669"/>
    <property type="project" value="TreeGrafter"/>
</dbReference>
<dbReference type="PROSITE" id="PS50893">
    <property type="entry name" value="ABC_TRANSPORTER_2"/>
    <property type="match status" value="1"/>
</dbReference>
<evidence type="ECO:0000256" key="1">
    <source>
        <dbReference type="ARBA" id="ARBA00005417"/>
    </source>
</evidence>
<dbReference type="Pfam" id="PF00005">
    <property type="entry name" value="ABC_tran"/>
    <property type="match status" value="1"/>
</dbReference>
<dbReference type="InterPro" id="IPR027417">
    <property type="entry name" value="P-loop_NTPase"/>
</dbReference>
<keyword evidence="2" id="KW-0813">Transport</keyword>
<dbReference type="InterPro" id="IPR003593">
    <property type="entry name" value="AAA+_ATPase"/>
</dbReference>
<keyword evidence="3" id="KW-0547">Nucleotide-binding</keyword>
<dbReference type="GO" id="GO:0016887">
    <property type="term" value="F:ATP hydrolysis activity"/>
    <property type="evidence" value="ECO:0007669"/>
    <property type="project" value="InterPro"/>
</dbReference>
<evidence type="ECO:0000259" key="6">
    <source>
        <dbReference type="PROSITE" id="PS50893"/>
    </source>
</evidence>
<comment type="similarity">
    <text evidence="1">Belongs to the ABC transporter superfamily.</text>
</comment>
<dbReference type="InterPro" id="IPR052156">
    <property type="entry name" value="BCAA_Transport_ATP-bd_LivF"/>
</dbReference>
<feature type="domain" description="ABC transporter" evidence="6">
    <location>
        <begin position="7"/>
        <end position="239"/>
    </location>
</feature>
<dbReference type="CDD" id="cd03224">
    <property type="entry name" value="ABC_TM1139_LivF_branched"/>
    <property type="match status" value="1"/>
</dbReference>
<sequence>MTSSPLLSVSGLIAGYGEGPVLHGIDLEVGAGELVVVIGPNGHGKSTLLKAISGLVSVTQGSIDFEGHRISDLRTERIVDLGLTQIPQGDLLFPDMTVRENLLLGAFRSVAHKRRQESLERVYGVFPRLLERAGQRARTLSGGERRMVALGRGLMSQATMLLIDEPSLGLAPVLVNEVYEHITSIAKSGITVLLVEESVTHVRDVADRLLLMEAGRIVMSGSVDEVLADPSVMRTYLGVGE</sequence>
<dbReference type="SMART" id="SM00382">
    <property type="entry name" value="AAA"/>
    <property type="match status" value="1"/>
</dbReference>
<gene>
    <name evidence="7" type="ORF">UFOPK3992_01666</name>
</gene>
<dbReference type="PANTHER" id="PTHR43820:SF4">
    <property type="entry name" value="HIGH-AFFINITY BRANCHED-CHAIN AMINO ACID TRANSPORT ATP-BINDING PROTEIN LIVF"/>
    <property type="match status" value="1"/>
</dbReference>
<keyword evidence="5" id="KW-0029">Amino-acid transport</keyword>
<evidence type="ECO:0000313" key="7">
    <source>
        <dbReference type="EMBL" id="CAB5020205.1"/>
    </source>
</evidence>
<organism evidence="7">
    <name type="scientific">freshwater metagenome</name>
    <dbReference type="NCBI Taxonomy" id="449393"/>
    <lineage>
        <taxon>unclassified sequences</taxon>
        <taxon>metagenomes</taxon>
        <taxon>ecological metagenomes</taxon>
    </lineage>
</organism>
<evidence type="ECO:0000256" key="2">
    <source>
        <dbReference type="ARBA" id="ARBA00022448"/>
    </source>
</evidence>
<accession>A0A6J7QTE0</accession>
<dbReference type="GO" id="GO:0015807">
    <property type="term" value="P:L-amino acid transport"/>
    <property type="evidence" value="ECO:0007669"/>
    <property type="project" value="TreeGrafter"/>
</dbReference>
<evidence type="ECO:0000256" key="3">
    <source>
        <dbReference type="ARBA" id="ARBA00022741"/>
    </source>
</evidence>
<dbReference type="GO" id="GO:0005524">
    <property type="term" value="F:ATP binding"/>
    <property type="evidence" value="ECO:0007669"/>
    <property type="project" value="UniProtKB-KW"/>
</dbReference>
<evidence type="ECO:0000256" key="5">
    <source>
        <dbReference type="ARBA" id="ARBA00022970"/>
    </source>
</evidence>
<dbReference type="InterPro" id="IPR003439">
    <property type="entry name" value="ABC_transporter-like_ATP-bd"/>
</dbReference>
<dbReference type="Gene3D" id="3.40.50.300">
    <property type="entry name" value="P-loop containing nucleotide triphosphate hydrolases"/>
    <property type="match status" value="1"/>
</dbReference>